<dbReference type="EMBL" id="JH598161">
    <property type="status" value="NOT_ANNOTATED_CDS"/>
    <property type="molecule type" value="Genomic_DNA"/>
</dbReference>
<organism evidence="2 3">
    <name type="scientific">Hyaloperonospora arabidopsidis (strain Emoy2)</name>
    <name type="common">Downy mildew agent</name>
    <name type="synonym">Peronospora arabidopsidis</name>
    <dbReference type="NCBI Taxonomy" id="559515"/>
    <lineage>
        <taxon>Eukaryota</taxon>
        <taxon>Sar</taxon>
        <taxon>Stramenopiles</taxon>
        <taxon>Oomycota</taxon>
        <taxon>Peronosporomycetes</taxon>
        <taxon>Peronosporales</taxon>
        <taxon>Peronosporaceae</taxon>
        <taxon>Hyaloperonospora</taxon>
    </lineage>
</organism>
<dbReference type="OMA" id="WTSHIEY"/>
<reference evidence="3" key="1">
    <citation type="journal article" date="2010" name="Science">
        <title>Signatures of adaptation to obligate biotrophy in the Hyaloperonospora arabidopsidis genome.</title>
        <authorList>
            <person name="Baxter L."/>
            <person name="Tripathy S."/>
            <person name="Ishaque N."/>
            <person name="Boot N."/>
            <person name="Cabral A."/>
            <person name="Kemen E."/>
            <person name="Thines M."/>
            <person name="Ah-Fong A."/>
            <person name="Anderson R."/>
            <person name="Badejoko W."/>
            <person name="Bittner-Eddy P."/>
            <person name="Boore J.L."/>
            <person name="Chibucos M.C."/>
            <person name="Coates M."/>
            <person name="Dehal P."/>
            <person name="Delehaunty K."/>
            <person name="Dong S."/>
            <person name="Downton P."/>
            <person name="Dumas B."/>
            <person name="Fabro G."/>
            <person name="Fronick C."/>
            <person name="Fuerstenberg S.I."/>
            <person name="Fulton L."/>
            <person name="Gaulin E."/>
            <person name="Govers F."/>
            <person name="Hughes L."/>
            <person name="Humphray S."/>
            <person name="Jiang R.H."/>
            <person name="Judelson H."/>
            <person name="Kamoun S."/>
            <person name="Kyung K."/>
            <person name="Meijer H."/>
            <person name="Minx P."/>
            <person name="Morris P."/>
            <person name="Nelson J."/>
            <person name="Phuntumart V."/>
            <person name="Qutob D."/>
            <person name="Rehmany A."/>
            <person name="Rougon-Cardoso A."/>
            <person name="Ryden P."/>
            <person name="Torto-Alalibo T."/>
            <person name="Studholme D."/>
            <person name="Wang Y."/>
            <person name="Win J."/>
            <person name="Wood J."/>
            <person name="Clifton S.W."/>
            <person name="Rogers J."/>
            <person name="Van den Ackerveken G."/>
            <person name="Jones J.D."/>
            <person name="McDowell J.M."/>
            <person name="Beynon J."/>
            <person name="Tyler B.M."/>
        </authorList>
    </citation>
    <scope>NUCLEOTIDE SEQUENCE [LARGE SCALE GENOMIC DNA]</scope>
    <source>
        <strain evidence="3">Emoy2</strain>
    </source>
</reference>
<feature type="region of interest" description="Disordered" evidence="1">
    <location>
        <begin position="212"/>
        <end position="241"/>
    </location>
</feature>
<dbReference type="AlphaFoldDB" id="M4BDR6"/>
<proteinExistence type="predicted"/>
<keyword evidence="3" id="KW-1185">Reference proteome</keyword>
<dbReference type="Proteomes" id="UP000011713">
    <property type="component" value="Unassembled WGS sequence"/>
</dbReference>
<sequence length="241" mass="27407">MHTASPATSSAFGTPRLKDFKVIEFTGEEQHSGLGADWDSSKYQIDVQIHTLETSDLGVWNEEHRLSAMAMRFRGAAFGYFEYLADRGLTSNYDSVCRSMKNHFCCKLSQYQLGKLLESPKRTNATWTSHIEYMRAVASRMDGDPSKIILEYFCSYSCPSEERSLLAKSDHDSIEYGIELEKATRYLTSITGNRKGFVCKPKGATNLYERDERDNRSLRRNSGNQGMKLVMRSAQRSQEVS</sequence>
<dbReference type="EnsemblProtists" id="HpaT804433">
    <property type="protein sequence ID" value="HpaP804433"/>
    <property type="gene ID" value="HpaG804433"/>
</dbReference>
<dbReference type="STRING" id="559515.M4BDR6"/>
<name>M4BDR6_HYAAE</name>
<accession>M4BDR6</accession>
<evidence type="ECO:0000256" key="1">
    <source>
        <dbReference type="SAM" id="MobiDB-lite"/>
    </source>
</evidence>
<protein>
    <recommendedName>
        <fullName evidence="4">Retrotransposon gag domain-containing protein</fullName>
    </recommendedName>
</protein>
<dbReference type="HOGENOM" id="CLU_1153578_0_0_1"/>
<dbReference type="InParanoid" id="M4BDR6"/>
<evidence type="ECO:0008006" key="4">
    <source>
        <dbReference type="Google" id="ProtNLM"/>
    </source>
</evidence>
<evidence type="ECO:0000313" key="3">
    <source>
        <dbReference type="Proteomes" id="UP000011713"/>
    </source>
</evidence>
<evidence type="ECO:0000313" key="2">
    <source>
        <dbReference type="EnsemblProtists" id="HpaP804433"/>
    </source>
</evidence>
<dbReference type="VEuPathDB" id="FungiDB:HpaG804433"/>
<reference evidence="2" key="2">
    <citation type="submission" date="2015-06" db="UniProtKB">
        <authorList>
            <consortium name="EnsemblProtists"/>
        </authorList>
    </citation>
    <scope>IDENTIFICATION</scope>
    <source>
        <strain evidence="2">Emoy2</strain>
    </source>
</reference>